<evidence type="ECO:0000313" key="2">
    <source>
        <dbReference type="EMBL" id="MBP0444031.1"/>
    </source>
</evidence>
<dbReference type="RefSeq" id="WP_209378253.1">
    <property type="nucleotide sequence ID" value="NZ_JAGIZB010000003.1"/>
</dbReference>
<sequence length="236" mass="24992">MRRRLPILGLLLAGVAITAMPAAAQNAPSQAQVYDPQPPPDSAYVRFVNGLGEEVAVRPGFMPPLRLGTGTQDRVTPYSVAEKVGTRELTIEASAQGRNARITLRAASGSFNTVLLHRAPDGSITGTPVVDLADFNRARAKLSFYNLAPNCGTASLQIAPPGPSVFDQVAFGTAKSRSVNPVTAQLLAGCGEGASAPNFPLENTEAGGMYSIWLMRPDGQALTSFVTRDTTTPWRR</sequence>
<evidence type="ECO:0000256" key="1">
    <source>
        <dbReference type="SAM" id="SignalP"/>
    </source>
</evidence>
<reference evidence="2 3" key="1">
    <citation type="submission" date="2021-03" db="EMBL/GenBank/DDBJ databases">
        <authorList>
            <person name="So Y."/>
        </authorList>
    </citation>
    <scope>NUCLEOTIDE SEQUENCE [LARGE SCALE GENOMIC DNA]</scope>
    <source>
        <strain evidence="2 3">SSH11</strain>
    </source>
</reference>
<proteinExistence type="predicted"/>
<dbReference type="EMBL" id="JAGIZB010000003">
    <property type="protein sequence ID" value="MBP0444031.1"/>
    <property type="molecule type" value="Genomic_DNA"/>
</dbReference>
<organism evidence="2 3">
    <name type="scientific">Pararoseomonas baculiformis</name>
    <dbReference type="NCBI Taxonomy" id="2820812"/>
    <lineage>
        <taxon>Bacteria</taxon>
        <taxon>Pseudomonadati</taxon>
        <taxon>Pseudomonadota</taxon>
        <taxon>Alphaproteobacteria</taxon>
        <taxon>Acetobacterales</taxon>
        <taxon>Acetobacteraceae</taxon>
        <taxon>Pararoseomonas</taxon>
    </lineage>
</organism>
<feature type="chain" id="PRO_5045443218" evidence="1">
    <location>
        <begin position="25"/>
        <end position="236"/>
    </location>
</feature>
<keyword evidence="3" id="KW-1185">Reference proteome</keyword>
<name>A0ABS4AAK4_9PROT</name>
<accession>A0ABS4AAK4</accession>
<dbReference type="Proteomes" id="UP000681594">
    <property type="component" value="Unassembled WGS sequence"/>
</dbReference>
<protein>
    <submittedName>
        <fullName evidence="2">Alginate O-acetyltransferase AlgF</fullName>
    </submittedName>
</protein>
<feature type="signal peptide" evidence="1">
    <location>
        <begin position="1"/>
        <end position="24"/>
    </location>
</feature>
<keyword evidence="1" id="KW-0732">Signal</keyword>
<comment type="caution">
    <text evidence="2">The sequence shown here is derived from an EMBL/GenBank/DDBJ whole genome shotgun (WGS) entry which is preliminary data.</text>
</comment>
<evidence type="ECO:0000313" key="3">
    <source>
        <dbReference type="Proteomes" id="UP000681594"/>
    </source>
</evidence>
<gene>
    <name evidence="2" type="ORF">J8J14_04505</name>
</gene>